<reference evidence="1" key="1">
    <citation type="journal article" date="2004" name="Science">
        <title>Reverse methanogenesis: testing the hypothesis with environmental genomics.</title>
        <authorList>
            <person name="Hallam S.J."/>
            <person name="Putnam N."/>
            <person name="Preston C.M."/>
            <person name="Detter J.C."/>
            <person name="Rokhsar D."/>
            <person name="Richardson P.M."/>
            <person name="DeLong E.F."/>
        </authorList>
    </citation>
    <scope>NUCLEOTIDE SEQUENCE</scope>
</reference>
<proteinExistence type="predicted"/>
<dbReference type="NCBIfam" id="NF041770">
    <property type="entry name" value="CFI_box_CTERM"/>
    <property type="match status" value="1"/>
</dbReference>
<protein>
    <submittedName>
        <fullName evidence="1">PKD repeat protein</fullName>
    </submittedName>
</protein>
<accession>Q64BS1</accession>
<dbReference type="EMBL" id="AY714843">
    <property type="protein sequence ID" value="AAU83156.1"/>
    <property type="molecule type" value="Genomic_DNA"/>
</dbReference>
<gene>
    <name evidence="1" type="ORF">GZ26G2_26</name>
</gene>
<name>Q64BS1_UNCAG</name>
<organism evidence="1">
    <name type="scientific">Uncultured archaeon GZfos26G2</name>
    <dbReference type="NCBI Taxonomy" id="3386331"/>
    <lineage>
        <taxon>Archaea</taxon>
        <taxon>Methanobacteriati</taxon>
        <taxon>Methanobacteriota</taxon>
        <taxon>Stenosarchaea group</taxon>
        <taxon>Methanomicrobia</taxon>
        <taxon>Candidatus Methanophagales</taxon>
        <taxon>Candidatus Methanophagaceae</taxon>
        <taxon>Candidatus Methanophaga</taxon>
    </lineage>
</organism>
<sequence length="1480" mass="163200">MKRERVIELWLAGFVLVAGLIVVVVLLGTAAADGPPMSERAALSFSPIHDLLPTNNVYAFGHLGVVGNIIKKNNFEVDPLCNEQDGCYTYGDGCEERDYYCMGNETGCNYTSSNRHNDSWVDTGNTRWVDENECEEKEQKEQEYRDYKCSEGSCNYSINTTKWIDTGICSSTCNGVSLAPPEITSFTPLSYVDDTVCNWRTFDVTANQAADVSWYLNDTLVLTNESVLGAKCTLHANVAGERNVTAIASNANGSDMQMWIWNVTELPKECEGTDTCCGCYPNCGNCDEQDGCYPYGDGCEERDYYCMGNEAGCNYTSSNRHTDSWVDTGNTRWVDVNECQMKEQKEQEYRDYKCSAGCCHYSINDTKWIDTGNTSIKANGTICGCTANNTVKRCYDGNCTDTGICNSTNCCADVACDGKKPGESCGDGRICNSTCNCVSLAPLEITSFTPLSYVDDTVCNWRTFNVTVNQAANVSWYLNDLLVLTNESVLEAKCTLHAEVVGEHSVTAIASNANGSDMQMWIWNVTELPKECEGTDTRCGIYPNCENCNDQDGCYPHGDGCEERDYYCAGNGAAGCNYTSSNRHNDSWVDTGNTRWVDVNECQEKEQKEQGYRDYKCSAGYCNYSINDTKWVDTGIYNTTCNGVSRAPPEITSFAPLSYVDDTVGNWRAFNVTVSQTANVSWYLNDTLVLTNESVREAKCTLHAEVVGEHNVTAIASNANGSDMQTWIWAVTSETQTIGTGTKTITQTINVSNSFPMFSNAEYVHFTIGNDNITLTLDDNASFDGVCNLSDLMGRDVSVAGRTVELEYFPITYQNHSHDQKWVSAPFFDDAAHKLYLLYGSGLTTLDLKINENSTTTPIPKVVGVGSTVGQFQMETVAEGSNSNHNWLKLNIKGVGYADLYVQYAPDTSYENTPFLPTFSQCEKLEVSIDSSISGSESMVDVMGVANGAEPIPRVSHDWNLSLELDVEYFPITYQNHTHDQKWAVYPSFDDTEHKLHLLSGSGLITQSRLIIEENSATTPIPKVVGVGSTVGQFQMVTVAEGSNSNYNWLESNIKGVGYADLYVQYAPDTSYENTPFLPTFSQCEKLEVSIDSSISGSESKIAYEVDVTGVANGAEPIPRVSHDWHLKLQLDVEYFPITYQNHSYDQKWDVYPSFDDTEHKLHLLSGSGLITQSRLIIEENSATTPIPKVVGVGSTVGQFQMVTVAEGSNSNYNWLESNIKGVGYADLYVQYAPDTSYEDITFIPTFSQCEQLELNTHSNGSVVTCEADMLGVSTGSGCLMFNGTPLDMVTIDETFDLTYHPVIISGDGFDEKWSVEPEQYEDTLVILRGTGAMTALNFIFNDSTAAHPEISSYGYLRGDYNITANILPHYMAVVANGPDVAAMDESEQGGFGVNFSGEPSPCFIATAAYGSPLHEDINVLRKFRDEYMMPNSAGQAMVKLYYTTSPPVADLIRANEGLRTTVRDGLVKPLVDMTRMFVE</sequence>
<evidence type="ECO:0000313" key="1">
    <source>
        <dbReference type="EMBL" id="AAU83156.1"/>
    </source>
</evidence>
<dbReference type="InterPro" id="IPR049886">
    <property type="entry name" value="CFI_box_CTERM_dom"/>
</dbReference>